<feature type="domain" description="C2H2-type" evidence="13">
    <location>
        <begin position="227"/>
        <end position="256"/>
    </location>
</feature>
<name>A0A6A0HAW3_HYAAZ</name>
<dbReference type="FunFam" id="3.30.160.60:FF:000097">
    <property type="entry name" value="Zinc finger protein"/>
    <property type="match status" value="1"/>
</dbReference>
<dbReference type="GeneID" id="108673308"/>
<evidence type="ECO:0000256" key="9">
    <source>
        <dbReference type="ARBA" id="ARBA00023163"/>
    </source>
</evidence>
<evidence type="ECO:0000313" key="14">
    <source>
        <dbReference type="EMBL" id="KAA0202918.1"/>
    </source>
</evidence>
<reference evidence="16" key="4">
    <citation type="submission" date="2025-04" db="UniProtKB">
        <authorList>
            <consortium name="RefSeq"/>
        </authorList>
    </citation>
    <scope>IDENTIFICATION</scope>
    <source>
        <tissue evidence="16">Whole organism</tissue>
    </source>
</reference>
<evidence type="ECO:0000313" key="16">
    <source>
        <dbReference type="RefSeq" id="XP_018016601.1"/>
    </source>
</evidence>
<dbReference type="FunFam" id="3.30.160.60:FF:000072">
    <property type="entry name" value="zinc finger protein 143 isoform X1"/>
    <property type="match status" value="1"/>
</dbReference>
<feature type="domain" description="C2H2-type" evidence="13">
    <location>
        <begin position="257"/>
        <end position="284"/>
    </location>
</feature>
<accession>A0A6A0HAW3</accession>
<keyword evidence="5 11" id="KW-0863">Zinc-finger</keyword>
<evidence type="ECO:0000313" key="15">
    <source>
        <dbReference type="Proteomes" id="UP000694843"/>
    </source>
</evidence>
<dbReference type="SUPFAM" id="SSF57667">
    <property type="entry name" value="beta-beta-alpha zinc fingers"/>
    <property type="match status" value="3"/>
</dbReference>
<keyword evidence="4" id="KW-0677">Repeat</keyword>
<dbReference type="GO" id="GO:0000981">
    <property type="term" value="F:DNA-binding transcription factor activity, RNA polymerase II-specific"/>
    <property type="evidence" value="ECO:0007669"/>
    <property type="project" value="TreeGrafter"/>
</dbReference>
<evidence type="ECO:0000256" key="8">
    <source>
        <dbReference type="ARBA" id="ARBA00023125"/>
    </source>
</evidence>
<dbReference type="FunFam" id="3.30.160.60:FF:000202">
    <property type="entry name" value="Zinc finger protein 574"/>
    <property type="match status" value="1"/>
</dbReference>
<comment type="subcellular location">
    <subcellularLocation>
        <location evidence="2">Nucleus</location>
    </subcellularLocation>
</comment>
<keyword evidence="3" id="KW-0479">Metal-binding</keyword>
<dbReference type="AlphaFoldDB" id="A0A6A0HAW3"/>
<dbReference type="GO" id="GO:0032502">
    <property type="term" value="P:developmental process"/>
    <property type="evidence" value="ECO:0007669"/>
    <property type="project" value="UniProtKB-ARBA"/>
</dbReference>
<dbReference type="GO" id="GO:0008270">
    <property type="term" value="F:zinc ion binding"/>
    <property type="evidence" value="ECO:0007669"/>
    <property type="project" value="UniProtKB-KW"/>
</dbReference>
<keyword evidence="15" id="KW-1185">Reference proteome</keyword>
<evidence type="ECO:0000256" key="4">
    <source>
        <dbReference type="ARBA" id="ARBA00022737"/>
    </source>
</evidence>
<proteinExistence type="predicted"/>
<dbReference type="FunFam" id="3.30.160.60:FF:001102">
    <property type="entry name" value="Transcription factor IIIA"/>
    <property type="match status" value="1"/>
</dbReference>
<evidence type="ECO:0000259" key="13">
    <source>
        <dbReference type="PROSITE" id="PS50157"/>
    </source>
</evidence>
<dbReference type="InterPro" id="IPR013087">
    <property type="entry name" value="Znf_C2H2_type"/>
</dbReference>
<dbReference type="PROSITE" id="PS00028">
    <property type="entry name" value="ZINC_FINGER_C2H2_1"/>
    <property type="match status" value="5"/>
</dbReference>
<feature type="domain" description="C2H2-type" evidence="13">
    <location>
        <begin position="285"/>
        <end position="314"/>
    </location>
</feature>
<reference evidence="14" key="3">
    <citation type="submission" date="2019-06" db="EMBL/GenBank/DDBJ databases">
        <authorList>
            <person name="Poynton C."/>
            <person name="Hasenbein S."/>
            <person name="Benoit J.B."/>
            <person name="Sepulveda M.S."/>
            <person name="Poelchau M.F."/>
            <person name="Murali S.C."/>
            <person name="Chen S."/>
            <person name="Glastad K.M."/>
            <person name="Werren J.H."/>
            <person name="Vineis J.H."/>
            <person name="Bowen J.L."/>
            <person name="Friedrich M."/>
            <person name="Jones J."/>
            <person name="Robertson H.M."/>
            <person name="Feyereisen R."/>
            <person name="Mechler-Hickson A."/>
            <person name="Mathers N."/>
            <person name="Lee C.E."/>
            <person name="Colbourne J.K."/>
            <person name="Biales A."/>
            <person name="Johnston J.S."/>
            <person name="Wellborn G.A."/>
            <person name="Rosendale A.J."/>
            <person name="Cridge A.G."/>
            <person name="Munoz-Torres M.C."/>
            <person name="Bain P.A."/>
            <person name="Manny A.R."/>
            <person name="Major K.M."/>
            <person name="Lambert F.N."/>
            <person name="Vulpe C.D."/>
            <person name="Tuck P."/>
            <person name="Blalock B.J."/>
            <person name="Lin Y.-Y."/>
            <person name="Smith M.E."/>
            <person name="Ochoa-Acuna H."/>
            <person name="Chen M.-J.M."/>
            <person name="Childers C.P."/>
            <person name="Qu J."/>
            <person name="Dugan S."/>
            <person name="Lee S.L."/>
            <person name="Chao H."/>
            <person name="Dinh H."/>
            <person name="Han Y."/>
            <person name="Doddapaneni H."/>
            <person name="Worley K.C."/>
            <person name="Muzny D.M."/>
            <person name="Gibbs R.A."/>
            <person name="Richards S."/>
        </authorList>
    </citation>
    <scope>NUCLEOTIDE SEQUENCE</scope>
    <source>
        <strain evidence="14">HAZT.00-mixed</strain>
        <tissue evidence="14">Whole organism</tissue>
    </source>
</reference>
<dbReference type="Pfam" id="PF00096">
    <property type="entry name" value="zf-C2H2"/>
    <property type="match status" value="3"/>
</dbReference>
<evidence type="ECO:0000256" key="11">
    <source>
        <dbReference type="PROSITE-ProRule" id="PRU00042"/>
    </source>
</evidence>
<dbReference type="FunFam" id="3.30.160.60:FF:001290">
    <property type="entry name" value="Zinc finger 45-like"/>
    <property type="match status" value="1"/>
</dbReference>
<dbReference type="RefSeq" id="XP_018016601.1">
    <property type="nucleotide sequence ID" value="XM_018161112.2"/>
</dbReference>
<dbReference type="GO" id="GO:0005634">
    <property type="term" value="C:nucleus"/>
    <property type="evidence" value="ECO:0007669"/>
    <property type="project" value="UniProtKB-SubCell"/>
</dbReference>
<feature type="domain" description="C2H2-type" evidence="13">
    <location>
        <begin position="345"/>
        <end position="368"/>
    </location>
</feature>
<evidence type="ECO:0000256" key="3">
    <source>
        <dbReference type="ARBA" id="ARBA00022723"/>
    </source>
</evidence>
<keyword evidence="8" id="KW-0238">DNA-binding</keyword>
<evidence type="ECO:0000256" key="12">
    <source>
        <dbReference type="SAM" id="MobiDB-lite"/>
    </source>
</evidence>
<organism evidence="14">
    <name type="scientific">Hyalella azteca</name>
    <name type="common">Amphipod</name>
    <dbReference type="NCBI Taxonomy" id="294128"/>
    <lineage>
        <taxon>Eukaryota</taxon>
        <taxon>Metazoa</taxon>
        <taxon>Ecdysozoa</taxon>
        <taxon>Arthropoda</taxon>
        <taxon>Crustacea</taxon>
        <taxon>Multicrustacea</taxon>
        <taxon>Malacostraca</taxon>
        <taxon>Eumalacostraca</taxon>
        <taxon>Peracarida</taxon>
        <taxon>Amphipoda</taxon>
        <taxon>Senticaudata</taxon>
        <taxon>Talitrida</taxon>
        <taxon>Talitroidea</taxon>
        <taxon>Hyalellidae</taxon>
        <taxon>Hyalella</taxon>
    </lineage>
</organism>
<dbReference type="Gene3D" id="3.30.160.60">
    <property type="entry name" value="Classic Zinc Finger"/>
    <property type="match status" value="5"/>
</dbReference>
<evidence type="ECO:0000256" key="6">
    <source>
        <dbReference type="ARBA" id="ARBA00022833"/>
    </source>
</evidence>
<reference evidence="14" key="2">
    <citation type="journal article" date="2018" name="Environ. Sci. Technol.">
        <title>The Toxicogenome of Hyalella azteca: A Model for Sediment Ecotoxicology and Evolutionary Toxicology.</title>
        <authorList>
            <person name="Poynton H.C."/>
            <person name="Hasenbein S."/>
            <person name="Benoit J.B."/>
            <person name="Sepulveda M.S."/>
            <person name="Poelchau M.F."/>
            <person name="Hughes D.S.T."/>
            <person name="Murali S.C."/>
            <person name="Chen S."/>
            <person name="Glastad K.M."/>
            <person name="Goodisman M.A.D."/>
            <person name="Werren J.H."/>
            <person name="Vineis J.H."/>
            <person name="Bowen J.L."/>
            <person name="Friedrich M."/>
            <person name="Jones J."/>
            <person name="Robertson H.M."/>
            <person name="Feyereisen R."/>
            <person name="Mechler-Hickson A."/>
            <person name="Mathers N."/>
            <person name="Lee C.E."/>
            <person name="Colbourne J.K."/>
            <person name="Biales A."/>
            <person name="Johnston J.S."/>
            <person name="Wellborn G.A."/>
            <person name="Rosendale A.J."/>
            <person name="Cridge A.G."/>
            <person name="Munoz-Torres M.C."/>
            <person name="Bain P.A."/>
            <person name="Manny A.R."/>
            <person name="Major K.M."/>
            <person name="Lambert F.N."/>
            <person name="Vulpe C.D."/>
            <person name="Tuck P."/>
            <person name="Blalock B.J."/>
            <person name="Lin Y.Y."/>
            <person name="Smith M.E."/>
            <person name="Ochoa-Acuna H."/>
            <person name="Chen M.M."/>
            <person name="Childers C.P."/>
            <person name="Qu J."/>
            <person name="Dugan S."/>
            <person name="Lee S.L."/>
            <person name="Chao H."/>
            <person name="Dinh H."/>
            <person name="Han Y."/>
            <person name="Doddapaneni H."/>
            <person name="Worley K.C."/>
            <person name="Muzny D.M."/>
            <person name="Gibbs R.A."/>
            <person name="Richards S."/>
        </authorList>
    </citation>
    <scope>NUCLEOTIDE SEQUENCE</scope>
    <source>
        <strain evidence="14">HAZT.00-mixed</strain>
        <tissue evidence="14">Whole organism</tissue>
    </source>
</reference>
<dbReference type="PANTHER" id="PTHR24409">
    <property type="entry name" value="ZINC FINGER PROTEIN 142"/>
    <property type="match status" value="1"/>
</dbReference>
<comment type="function">
    <text evidence="1">May be involved in transcriptional regulation.</text>
</comment>
<feature type="domain" description="C2H2-type" evidence="13">
    <location>
        <begin position="315"/>
        <end position="344"/>
    </location>
</feature>
<feature type="domain" description="C2H2-type" evidence="13">
    <location>
        <begin position="199"/>
        <end position="226"/>
    </location>
</feature>
<feature type="region of interest" description="Disordered" evidence="12">
    <location>
        <begin position="1"/>
        <end position="24"/>
    </location>
</feature>
<evidence type="ECO:0000256" key="7">
    <source>
        <dbReference type="ARBA" id="ARBA00023015"/>
    </source>
</evidence>
<keyword evidence="6" id="KW-0862">Zinc</keyword>
<evidence type="ECO:0000256" key="1">
    <source>
        <dbReference type="ARBA" id="ARBA00003767"/>
    </source>
</evidence>
<reference evidence="14" key="1">
    <citation type="submission" date="2014-08" db="EMBL/GenBank/DDBJ databases">
        <authorList>
            <person name="Murali S."/>
            <person name="Richards S."/>
            <person name="Bandaranaike D."/>
            <person name="Bellair M."/>
            <person name="Blankenburg K."/>
            <person name="Chao H."/>
            <person name="Dinh H."/>
            <person name="Doddapaneni H."/>
            <person name="Dugan-Rocha S."/>
            <person name="Elkadiri S."/>
            <person name="Gnanaolivu R."/>
            <person name="Hughes D."/>
            <person name="Lee S."/>
            <person name="Li M."/>
            <person name="Ming W."/>
            <person name="Munidasa M."/>
            <person name="Muniz J."/>
            <person name="Nguyen L."/>
            <person name="Osuji N."/>
            <person name="Pu L.-L."/>
            <person name="Puazo M."/>
            <person name="Skinner E."/>
            <person name="Qu C."/>
            <person name="Quiroz J."/>
            <person name="Raj R."/>
            <person name="Weissenberger G."/>
            <person name="Xin Y."/>
            <person name="Zou X."/>
            <person name="Han Y."/>
            <person name="Worley K."/>
            <person name="Muzny D."/>
            <person name="Gibbs R."/>
        </authorList>
    </citation>
    <scope>NUCLEOTIDE SEQUENCE</scope>
    <source>
        <strain evidence="14">HAZT.00-mixed</strain>
        <tissue evidence="14">Whole organism</tissue>
    </source>
</reference>
<sequence length="473" mass="52787">MAPESEDQQLAGSIPFKDDTTSPADVPESTILCLDENGKLLSSKKAVYVKMPYPAKVNERREDLYQAKFLTNNEQCWFISEGAVEHTEFISESCDTSGSSSSIILPASLHTNASQCQDEHLIFLTEEQLRKDEVYVITEAGDSVTLEMLRTSENVDEMTGCSGTSGIIPVKASLEKKSKSGMSACLVKDQKKSTIFRSFKCEICAKAFSSNYSLGCHMRTHTKETPYHCSAEGCCKKFKMSGDLAKHFRSHTGERPFVCDVCGRGFSTCNNLKVHMRTHTGERPYACTEPNCGKKFSSDTNFKNHMRIHRGEKPYVCSVPDCGKRFTEYSSLFKHRVVHEDQRKFTCHLCLRQYRQVCTLRHHLRSVHHIQSCNNCGTCVQCGKNNNNACDIKNITISKNSNSEIVTEITPGEPAPQEQRFFLEAVEYWPDAGDDGAGVAEQPILLLASDALLSDQEVTTSLLSPVLHDSHSL</sequence>
<evidence type="ECO:0000256" key="2">
    <source>
        <dbReference type="ARBA" id="ARBA00004123"/>
    </source>
</evidence>
<keyword evidence="10" id="KW-0539">Nucleus</keyword>
<dbReference type="EMBL" id="JQDR03002761">
    <property type="protein sequence ID" value="KAA0202918.1"/>
    <property type="molecule type" value="Genomic_DNA"/>
</dbReference>
<keyword evidence="7" id="KW-0805">Transcription regulation</keyword>
<dbReference type="InterPro" id="IPR036236">
    <property type="entry name" value="Znf_C2H2_sf"/>
</dbReference>
<evidence type="ECO:0000256" key="5">
    <source>
        <dbReference type="ARBA" id="ARBA00022771"/>
    </source>
</evidence>
<dbReference type="SMART" id="SM00355">
    <property type="entry name" value="ZnF_C2H2"/>
    <property type="match status" value="6"/>
</dbReference>
<dbReference type="PANTHER" id="PTHR24409:SF295">
    <property type="entry name" value="AZ2-RELATED"/>
    <property type="match status" value="1"/>
</dbReference>
<dbReference type="PROSITE" id="PS50157">
    <property type="entry name" value="ZINC_FINGER_C2H2_2"/>
    <property type="match status" value="6"/>
</dbReference>
<evidence type="ECO:0000256" key="10">
    <source>
        <dbReference type="ARBA" id="ARBA00023242"/>
    </source>
</evidence>
<dbReference type="Pfam" id="PF13912">
    <property type="entry name" value="zf-C2H2_6"/>
    <property type="match status" value="1"/>
</dbReference>
<dbReference type="GO" id="GO:0000977">
    <property type="term" value="F:RNA polymerase II transcription regulatory region sequence-specific DNA binding"/>
    <property type="evidence" value="ECO:0007669"/>
    <property type="project" value="TreeGrafter"/>
</dbReference>
<dbReference type="KEGG" id="hazt:108673308"/>
<keyword evidence="9" id="KW-0804">Transcription</keyword>
<dbReference type="Proteomes" id="UP000711488">
    <property type="component" value="Unassembled WGS sequence"/>
</dbReference>
<dbReference type="Proteomes" id="UP000694843">
    <property type="component" value="Unplaced"/>
</dbReference>
<gene>
    <name evidence="16" type="primary">LOC108673308</name>
    <name evidence="14" type="ORF">HAZT_HAZT000528</name>
</gene>
<protein>
    <submittedName>
        <fullName evidence="16">Zinc finger protein 143 isoform X1</fullName>
    </submittedName>
</protein>
<dbReference type="OrthoDB" id="6077919at2759"/>